<proteinExistence type="predicted"/>
<evidence type="ECO:0000313" key="1">
    <source>
        <dbReference type="EMBL" id="NNM73878.1"/>
    </source>
</evidence>
<comment type="caution">
    <text evidence="1">The sequence shown here is derived from an EMBL/GenBank/DDBJ whole genome shotgun (WGS) entry which is preliminary data.</text>
</comment>
<evidence type="ECO:0000313" key="2">
    <source>
        <dbReference type="Proteomes" id="UP000564885"/>
    </source>
</evidence>
<dbReference type="RefSeq" id="WP_171219323.1">
    <property type="nucleotide sequence ID" value="NZ_JABEPP010000004.1"/>
</dbReference>
<sequence length="180" mass="20128">MRQPFDAERLRQAFELLGEDLARRKVFVELAVYGGGAVMLQFDWRRSTEDVDAVVREGFDENLLAPSLGVVAAQMELDPDWLNNAVGMFTPALFTASNSYPVGRRPGLRVFLAKPHYLLAMKLQALANVNRGNRDVGDARQLASHLGLSDEEELARLYRSIYDEDPPVDAQARFGSVFGR</sequence>
<gene>
    <name evidence="1" type="ORF">HJG44_15955</name>
</gene>
<dbReference type="EMBL" id="JABEPP010000004">
    <property type="protein sequence ID" value="NNM73878.1"/>
    <property type="molecule type" value="Genomic_DNA"/>
</dbReference>
<protein>
    <recommendedName>
        <fullName evidence="3">Nucleotidyl transferase AbiEii toxin, Type IV TA system</fullName>
    </recommendedName>
</protein>
<evidence type="ECO:0008006" key="3">
    <source>
        <dbReference type="Google" id="ProtNLM"/>
    </source>
</evidence>
<organism evidence="1 2">
    <name type="scientific">Enterovirga aerilata</name>
    <dbReference type="NCBI Taxonomy" id="2730920"/>
    <lineage>
        <taxon>Bacteria</taxon>
        <taxon>Pseudomonadati</taxon>
        <taxon>Pseudomonadota</taxon>
        <taxon>Alphaproteobacteria</taxon>
        <taxon>Hyphomicrobiales</taxon>
        <taxon>Methylobacteriaceae</taxon>
        <taxon>Enterovirga</taxon>
    </lineage>
</organism>
<keyword evidence="2" id="KW-1185">Reference proteome</keyword>
<dbReference type="Proteomes" id="UP000564885">
    <property type="component" value="Unassembled WGS sequence"/>
</dbReference>
<name>A0A849I908_9HYPH</name>
<reference evidence="1 2" key="1">
    <citation type="submission" date="2020-04" db="EMBL/GenBank/DDBJ databases">
        <title>Enterovirga sp. isolate from soil.</title>
        <authorList>
            <person name="Chea S."/>
            <person name="Kim D.-U."/>
        </authorList>
    </citation>
    <scope>NUCLEOTIDE SEQUENCE [LARGE SCALE GENOMIC DNA]</scope>
    <source>
        <strain evidence="1 2">DB1703</strain>
    </source>
</reference>
<accession>A0A849I908</accession>
<dbReference type="AlphaFoldDB" id="A0A849I908"/>